<dbReference type="PROSITE" id="PS51257">
    <property type="entry name" value="PROKAR_LIPOPROTEIN"/>
    <property type="match status" value="1"/>
</dbReference>
<accession>A0A1M5NI49</accession>
<protein>
    <recommendedName>
        <fullName evidence="1">DUF4296 domain-containing protein</fullName>
    </recommendedName>
</protein>
<proteinExistence type="predicted"/>
<evidence type="ECO:0000313" key="2">
    <source>
        <dbReference type="EMBL" id="SHG88623.1"/>
    </source>
</evidence>
<keyword evidence="3" id="KW-1185">Reference proteome</keyword>
<dbReference type="Proteomes" id="UP000184020">
    <property type="component" value="Unassembled WGS sequence"/>
</dbReference>
<name>A0A1M5NI49_9FLAO</name>
<dbReference type="OrthoDB" id="1525222at2"/>
<evidence type="ECO:0000313" key="3">
    <source>
        <dbReference type="Proteomes" id="UP000184020"/>
    </source>
</evidence>
<dbReference type="InterPro" id="IPR025381">
    <property type="entry name" value="DUF4296"/>
</dbReference>
<reference evidence="3" key="1">
    <citation type="submission" date="2016-11" db="EMBL/GenBank/DDBJ databases">
        <authorList>
            <person name="Varghese N."/>
            <person name="Submissions S."/>
        </authorList>
    </citation>
    <scope>NUCLEOTIDE SEQUENCE [LARGE SCALE GENOMIC DNA]</scope>
    <source>
        <strain evidence="3">DSM 17659</strain>
    </source>
</reference>
<dbReference type="AlphaFoldDB" id="A0A1M5NI49"/>
<gene>
    <name evidence="2" type="ORF">SAMN05444372_11167</name>
</gene>
<dbReference type="Pfam" id="PF14129">
    <property type="entry name" value="DUF4296"/>
    <property type="match status" value="1"/>
</dbReference>
<feature type="domain" description="DUF4296" evidence="1">
    <location>
        <begin position="23"/>
        <end position="105"/>
    </location>
</feature>
<dbReference type="RefSeq" id="WP_073020797.1">
    <property type="nucleotide sequence ID" value="NZ_FQWF01000011.1"/>
</dbReference>
<dbReference type="EMBL" id="FQWF01000011">
    <property type="protein sequence ID" value="SHG88623.1"/>
    <property type="molecule type" value="Genomic_DNA"/>
</dbReference>
<organism evidence="2 3">
    <name type="scientific">Flavobacterium micromati</name>
    <dbReference type="NCBI Taxonomy" id="229205"/>
    <lineage>
        <taxon>Bacteria</taxon>
        <taxon>Pseudomonadati</taxon>
        <taxon>Bacteroidota</taxon>
        <taxon>Flavobacteriia</taxon>
        <taxon>Flavobacteriales</taxon>
        <taxon>Flavobacteriaceae</taxon>
        <taxon>Flavobacterium</taxon>
    </lineage>
</organism>
<dbReference type="STRING" id="229205.SAMN05444372_11167"/>
<sequence>MNKYLIFIAVFTLIISCKEEKKPARLIEKDVMVKIIYDLSVLQAIKYQNPTSIDSFKINARDFVYKKYKVDSLQFAQSNIYYSSNGEQYKEMFSQVVGRINAEKTSADSLIKAEIKKQSKGDKKKGKELITAKDSLKKAGKKVFEKDAVKKVSLEKEALQ</sequence>
<evidence type="ECO:0000259" key="1">
    <source>
        <dbReference type="Pfam" id="PF14129"/>
    </source>
</evidence>